<accession>S5YB52</accession>
<keyword evidence="5 7" id="KW-1133">Transmembrane helix</keyword>
<keyword evidence="3" id="KW-1003">Cell membrane</keyword>
<dbReference type="PANTHER" id="PTHR34584">
    <property type="entry name" value="NA(+)/H(+) ANTIPORTER SUBUNIT E1"/>
    <property type="match status" value="1"/>
</dbReference>
<evidence type="ECO:0000256" key="6">
    <source>
        <dbReference type="ARBA" id="ARBA00023136"/>
    </source>
</evidence>
<dbReference type="Pfam" id="PF01899">
    <property type="entry name" value="MNHE"/>
    <property type="match status" value="1"/>
</dbReference>
<evidence type="ECO:0000256" key="2">
    <source>
        <dbReference type="ARBA" id="ARBA00006228"/>
    </source>
</evidence>
<dbReference type="GO" id="GO:0008324">
    <property type="term" value="F:monoatomic cation transmembrane transporter activity"/>
    <property type="evidence" value="ECO:0007669"/>
    <property type="project" value="InterPro"/>
</dbReference>
<keyword evidence="6 7" id="KW-0472">Membrane</keyword>
<dbReference type="KEGG" id="pami:JCM7686_1562"/>
<feature type="transmembrane region" description="Helical" evidence="7">
    <location>
        <begin position="12"/>
        <end position="39"/>
    </location>
</feature>
<evidence type="ECO:0000256" key="5">
    <source>
        <dbReference type="ARBA" id="ARBA00022989"/>
    </source>
</evidence>
<dbReference type="AlphaFoldDB" id="S5YB52"/>
<evidence type="ECO:0000313" key="9">
    <source>
        <dbReference type="Proteomes" id="UP000015480"/>
    </source>
</evidence>
<dbReference type="NCBIfam" id="NF006520">
    <property type="entry name" value="PRK08965.1-4"/>
    <property type="match status" value="1"/>
</dbReference>
<evidence type="ECO:0000256" key="7">
    <source>
        <dbReference type="SAM" id="Phobius"/>
    </source>
</evidence>
<sequence length="162" mass="18231">MSRYLPHPILSVALVLMWMVLTRFSLGNLILGGGIATLAGWVVSRLRPKRVVVGSWSAIFKLAGIVGYDILKSNIEVAKLIIAGTRRSDRIAGFLHIHLRLTDRNALALLSIIITSTPGTAWVEYDPEEGLLLLHILDLRESQDWQVIIRDRYESLLMEIFE</sequence>
<keyword evidence="9" id="KW-1185">Reference proteome</keyword>
<organism evidence="8 9">
    <name type="scientific">Paracoccus aminophilus JCM 7686</name>
    <dbReference type="NCBI Taxonomy" id="1367847"/>
    <lineage>
        <taxon>Bacteria</taxon>
        <taxon>Pseudomonadati</taxon>
        <taxon>Pseudomonadota</taxon>
        <taxon>Alphaproteobacteria</taxon>
        <taxon>Rhodobacterales</taxon>
        <taxon>Paracoccaceae</taxon>
        <taxon>Paracoccus</taxon>
    </lineage>
</organism>
<evidence type="ECO:0000256" key="3">
    <source>
        <dbReference type="ARBA" id="ARBA00022475"/>
    </source>
</evidence>
<dbReference type="PIRSF" id="PIRSF019239">
    <property type="entry name" value="MrpE"/>
    <property type="match status" value="1"/>
</dbReference>
<gene>
    <name evidence="8" type="ORF">JCM7686_1562</name>
</gene>
<dbReference type="PANTHER" id="PTHR34584:SF1">
    <property type="entry name" value="NA(+)_H(+) ANTIPORTER SUBUNIT E1"/>
    <property type="match status" value="1"/>
</dbReference>
<reference evidence="8 9" key="1">
    <citation type="journal article" date="2014" name="BMC Genomics">
        <title>Architecture and functions of a multipartite genome of the methylotrophic bacterium Paracoccus aminophilus JCM 7686, containing primary and secondary chromids.</title>
        <authorList>
            <person name="Dziewit L."/>
            <person name="Czarnecki J."/>
            <person name="Wibberg D."/>
            <person name="Radlinska M."/>
            <person name="Mrozek P."/>
            <person name="Szymczak M."/>
            <person name="Schluter A."/>
            <person name="Puhler A."/>
            <person name="Bartosik D."/>
        </authorList>
    </citation>
    <scope>NUCLEOTIDE SEQUENCE [LARGE SCALE GENOMIC DNA]</scope>
    <source>
        <strain evidence="8">JCM 7686</strain>
    </source>
</reference>
<evidence type="ECO:0000313" key="8">
    <source>
        <dbReference type="EMBL" id="AGT08663.1"/>
    </source>
</evidence>
<dbReference type="EMBL" id="CP006650">
    <property type="protein sequence ID" value="AGT08663.1"/>
    <property type="molecule type" value="Genomic_DNA"/>
</dbReference>
<dbReference type="OrthoDB" id="9807187at2"/>
<dbReference type="InterPro" id="IPR002758">
    <property type="entry name" value="Cation_antiport_E"/>
</dbReference>
<evidence type="ECO:0000256" key="4">
    <source>
        <dbReference type="ARBA" id="ARBA00022692"/>
    </source>
</evidence>
<proteinExistence type="inferred from homology"/>
<name>S5YB52_PARAH</name>
<evidence type="ECO:0000256" key="1">
    <source>
        <dbReference type="ARBA" id="ARBA00004651"/>
    </source>
</evidence>
<protein>
    <submittedName>
        <fullName evidence="8">Multicomponent K+:H+ antiporter, subunit E</fullName>
    </submittedName>
</protein>
<dbReference type="PATRIC" id="fig|1367847.3.peg.1537"/>
<dbReference type="Proteomes" id="UP000015480">
    <property type="component" value="Chromosome"/>
</dbReference>
<keyword evidence="4 7" id="KW-0812">Transmembrane</keyword>
<dbReference type="STRING" id="1367847.JCM7686_1562"/>
<dbReference type="RefSeq" id="WP_020950301.1">
    <property type="nucleotide sequence ID" value="NC_022041.1"/>
</dbReference>
<comment type="subcellular location">
    <subcellularLocation>
        <location evidence="1">Cell membrane</location>
        <topology evidence="1">Multi-pass membrane protein</topology>
    </subcellularLocation>
</comment>
<dbReference type="HOGENOM" id="CLU_086615_4_0_5"/>
<dbReference type="GO" id="GO:0005886">
    <property type="term" value="C:plasma membrane"/>
    <property type="evidence" value="ECO:0007669"/>
    <property type="project" value="UniProtKB-SubCell"/>
</dbReference>
<dbReference type="eggNOG" id="COG1863">
    <property type="taxonomic scope" value="Bacteria"/>
</dbReference>
<comment type="similarity">
    <text evidence="2">Belongs to the CPA3 antiporters (TC 2.A.63) subunit E family.</text>
</comment>